<protein>
    <recommendedName>
        <fullName evidence="4">Thioesterase</fullName>
    </recommendedName>
</protein>
<dbReference type="PANTHER" id="PTHR12475:SF4">
    <property type="entry name" value="PROTEIN THEM6"/>
    <property type="match status" value="1"/>
</dbReference>
<evidence type="ECO:0008006" key="4">
    <source>
        <dbReference type="Google" id="ProtNLM"/>
    </source>
</evidence>
<proteinExistence type="inferred from homology"/>
<dbReference type="Proteomes" id="UP000799439">
    <property type="component" value="Unassembled WGS sequence"/>
</dbReference>
<dbReference type="Gene3D" id="3.10.129.10">
    <property type="entry name" value="Hotdog Thioesterase"/>
    <property type="match status" value="1"/>
</dbReference>
<sequence length="254" mass="28816">MWWTIGVAAVLSALCWKTLPFVWHIRLLRVLLKPLFIRSKVFDPTEDGALLYRPRIQTSSCPISELDYNMHKSNSTFFTDLDIVRIDLLAQLFAGGLNKLGKSPAQGATNPKPVLPMLAGIHCNFRREVPPFGRYEMHTRVLCWDQKWLFVITHFVKPGKRQAVPVKQGEKTTRPLIDKDVLATAVTKYVFKAGRVTVPPDRVFEASGLIVPAGAVVDTRKGWDRTRIEEERLKGVHFMEAFGSLETTHSTFSR</sequence>
<dbReference type="InterPro" id="IPR029069">
    <property type="entry name" value="HotDog_dom_sf"/>
</dbReference>
<dbReference type="PANTHER" id="PTHR12475">
    <property type="match status" value="1"/>
</dbReference>
<comment type="caution">
    <text evidence="2">The sequence shown here is derived from an EMBL/GenBank/DDBJ whole genome shotgun (WGS) entry which is preliminary data.</text>
</comment>
<dbReference type="OrthoDB" id="265761at2759"/>
<evidence type="ECO:0000313" key="3">
    <source>
        <dbReference type="Proteomes" id="UP000799439"/>
    </source>
</evidence>
<name>A0A9P4IYU1_9PEZI</name>
<evidence type="ECO:0000313" key="2">
    <source>
        <dbReference type="EMBL" id="KAF2149253.1"/>
    </source>
</evidence>
<dbReference type="InterPro" id="IPR051490">
    <property type="entry name" value="THEM6_lcsJ_thioesterase"/>
</dbReference>
<dbReference type="EMBL" id="ML996091">
    <property type="protein sequence ID" value="KAF2149253.1"/>
    <property type="molecule type" value="Genomic_DNA"/>
</dbReference>
<gene>
    <name evidence="2" type="ORF">K461DRAFT_43643</name>
</gene>
<dbReference type="AlphaFoldDB" id="A0A9P4IYU1"/>
<accession>A0A9P4IYU1</accession>
<dbReference type="SUPFAM" id="SSF54637">
    <property type="entry name" value="Thioesterase/thiol ester dehydrase-isomerase"/>
    <property type="match status" value="1"/>
</dbReference>
<dbReference type="CDD" id="cd00586">
    <property type="entry name" value="4HBT"/>
    <property type="match status" value="1"/>
</dbReference>
<comment type="similarity">
    <text evidence="1">Belongs to the lcsJ thioesterase family.</text>
</comment>
<evidence type="ECO:0000256" key="1">
    <source>
        <dbReference type="ARBA" id="ARBA00038476"/>
    </source>
</evidence>
<keyword evidence="3" id="KW-1185">Reference proteome</keyword>
<organism evidence="2 3">
    <name type="scientific">Myriangium duriaei CBS 260.36</name>
    <dbReference type="NCBI Taxonomy" id="1168546"/>
    <lineage>
        <taxon>Eukaryota</taxon>
        <taxon>Fungi</taxon>
        <taxon>Dikarya</taxon>
        <taxon>Ascomycota</taxon>
        <taxon>Pezizomycotina</taxon>
        <taxon>Dothideomycetes</taxon>
        <taxon>Dothideomycetidae</taxon>
        <taxon>Myriangiales</taxon>
        <taxon>Myriangiaceae</taxon>
        <taxon>Myriangium</taxon>
    </lineage>
</organism>
<reference evidence="2" key="1">
    <citation type="journal article" date="2020" name="Stud. Mycol.">
        <title>101 Dothideomycetes genomes: a test case for predicting lifestyles and emergence of pathogens.</title>
        <authorList>
            <person name="Haridas S."/>
            <person name="Albert R."/>
            <person name="Binder M."/>
            <person name="Bloem J."/>
            <person name="Labutti K."/>
            <person name="Salamov A."/>
            <person name="Andreopoulos B."/>
            <person name="Baker S."/>
            <person name="Barry K."/>
            <person name="Bills G."/>
            <person name="Bluhm B."/>
            <person name="Cannon C."/>
            <person name="Castanera R."/>
            <person name="Culley D."/>
            <person name="Daum C."/>
            <person name="Ezra D."/>
            <person name="Gonzalez J."/>
            <person name="Henrissat B."/>
            <person name="Kuo A."/>
            <person name="Liang C."/>
            <person name="Lipzen A."/>
            <person name="Lutzoni F."/>
            <person name="Magnuson J."/>
            <person name="Mondo S."/>
            <person name="Nolan M."/>
            <person name="Ohm R."/>
            <person name="Pangilinan J."/>
            <person name="Park H.-J."/>
            <person name="Ramirez L."/>
            <person name="Alfaro M."/>
            <person name="Sun H."/>
            <person name="Tritt A."/>
            <person name="Yoshinaga Y."/>
            <person name="Zwiers L.-H."/>
            <person name="Turgeon B."/>
            <person name="Goodwin S."/>
            <person name="Spatafora J."/>
            <person name="Crous P."/>
            <person name="Grigoriev I."/>
        </authorList>
    </citation>
    <scope>NUCLEOTIDE SEQUENCE</scope>
    <source>
        <strain evidence="2">CBS 260.36</strain>
    </source>
</reference>
<dbReference type="Pfam" id="PF13279">
    <property type="entry name" value="4HBT_2"/>
    <property type="match status" value="1"/>
</dbReference>